<name>J3PIN9_GAET3</name>
<dbReference type="eggNOG" id="ENOG502SH56">
    <property type="taxonomic scope" value="Eukaryota"/>
</dbReference>
<proteinExistence type="predicted"/>
<dbReference type="EMBL" id="GL385406">
    <property type="protein sequence ID" value="EJT69100.1"/>
    <property type="molecule type" value="Genomic_DNA"/>
</dbReference>
<dbReference type="AlphaFoldDB" id="J3PIN9"/>
<dbReference type="Proteomes" id="UP000006039">
    <property type="component" value="Unassembled WGS sequence"/>
</dbReference>
<dbReference type="EnsemblFungi" id="EJT69100">
    <property type="protein sequence ID" value="EJT69100"/>
    <property type="gene ID" value="GGTG_13368"/>
</dbReference>
<dbReference type="RefSeq" id="XP_009229538.1">
    <property type="nucleotide sequence ID" value="XM_009231274.1"/>
</dbReference>
<dbReference type="VEuPathDB" id="FungiDB:GGTG_13368"/>
<evidence type="ECO:0000313" key="2">
    <source>
        <dbReference type="EnsemblFungi" id="EJT69100"/>
    </source>
</evidence>
<gene>
    <name evidence="2" type="primary">20353826</name>
    <name evidence="1" type="ORF">GGTG_13368</name>
</gene>
<evidence type="ECO:0008006" key="4">
    <source>
        <dbReference type="Google" id="ProtNLM"/>
    </source>
</evidence>
<protein>
    <recommendedName>
        <fullName evidence="4">Phage protein</fullName>
    </recommendedName>
</protein>
<accession>J3PIN9</accession>
<dbReference type="GeneID" id="20353826"/>
<evidence type="ECO:0000313" key="3">
    <source>
        <dbReference type="Proteomes" id="UP000006039"/>
    </source>
</evidence>
<reference evidence="2" key="5">
    <citation type="submission" date="2018-04" db="UniProtKB">
        <authorList>
            <consortium name="EnsemblFungi"/>
        </authorList>
    </citation>
    <scope>IDENTIFICATION</scope>
    <source>
        <strain evidence="2">R3-111a-1</strain>
    </source>
</reference>
<dbReference type="HOGENOM" id="CLU_1124602_0_0_1"/>
<evidence type="ECO:0000313" key="1">
    <source>
        <dbReference type="EMBL" id="EJT69100.1"/>
    </source>
</evidence>
<reference evidence="1" key="3">
    <citation type="submission" date="2010-09" db="EMBL/GenBank/DDBJ databases">
        <title>Annotation of Gaeumannomyces graminis var. tritici R3-111a-1.</title>
        <authorList>
            <consortium name="The Broad Institute Genome Sequencing Platform"/>
            <person name="Ma L.-J."/>
            <person name="Dead R."/>
            <person name="Young S.K."/>
            <person name="Zeng Q."/>
            <person name="Gargeya S."/>
            <person name="Fitzgerald M."/>
            <person name="Haas B."/>
            <person name="Abouelleil A."/>
            <person name="Alvarado L."/>
            <person name="Arachchi H.M."/>
            <person name="Berlin A."/>
            <person name="Brown A."/>
            <person name="Chapman S.B."/>
            <person name="Chen Z."/>
            <person name="Dunbar C."/>
            <person name="Freedman E."/>
            <person name="Gearin G."/>
            <person name="Gellesch M."/>
            <person name="Goldberg J."/>
            <person name="Griggs A."/>
            <person name="Gujja S."/>
            <person name="Heiman D."/>
            <person name="Howarth C."/>
            <person name="Larson L."/>
            <person name="Lui A."/>
            <person name="MacDonald P.J.P."/>
            <person name="Mehta T."/>
            <person name="Montmayeur A."/>
            <person name="Murphy C."/>
            <person name="Neiman D."/>
            <person name="Pearson M."/>
            <person name="Priest M."/>
            <person name="Roberts A."/>
            <person name="Saif S."/>
            <person name="Shea T."/>
            <person name="Shenoy N."/>
            <person name="Sisk P."/>
            <person name="Stolte C."/>
            <person name="Sykes S."/>
            <person name="Yandava C."/>
            <person name="Wortman J."/>
            <person name="Nusbaum C."/>
            <person name="Birren B."/>
        </authorList>
    </citation>
    <scope>NUCLEOTIDE SEQUENCE</scope>
    <source>
        <strain evidence="1">R3-111a-1</strain>
    </source>
</reference>
<reference evidence="3" key="1">
    <citation type="submission" date="2010-07" db="EMBL/GenBank/DDBJ databases">
        <title>The genome sequence of Gaeumannomyces graminis var. tritici strain R3-111a-1.</title>
        <authorList>
            <consortium name="The Broad Institute Genome Sequencing Platform"/>
            <person name="Ma L.-J."/>
            <person name="Dead R."/>
            <person name="Young S."/>
            <person name="Zeng Q."/>
            <person name="Koehrsen M."/>
            <person name="Alvarado L."/>
            <person name="Berlin A."/>
            <person name="Chapman S.B."/>
            <person name="Chen Z."/>
            <person name="Freedman E."/>
            <person name="Gellesch M."/>
            <person name="Goldberg J."/>
            <person name="Griggs A."/>
            <person name="Gujja S."/>
            <person name="Heilman E.R."/>
            <person name="Heiman D."/>
            <person name="Hepburn T."/>
            <person name="Howarth C."/>
            <person name="Jen D."/>
            <person name="Larson L."/>
            <person name="Mehta T."/>
            <person name="Neiman D."/>
            <person name="Pearson M."/>
            <person name="Roberts A."/>
            <person name="Saif S."/>
            <person name="Shea T."/>
            <person name="Shenoy N."/>
            <person name="Sisk P."/>
            <person name="Stolte C."/>
            <person name="Sykes S."/>
            <person name="Walk T."/>
            <person name="White J."/>
            <person name="Yandava C."/>
            <person name="Haas B."/>
            <person name="Nusbaum C."/>
            <person name="Birren B."/>
        </authorList>
    </citation>
    <scope>NUCLEOTIDE SEQUENCE [LARGE SCALE GENOMIC DNA]</scope>
    <source>
        <strain evidence="3">R3-111a-1</strain>
    </source>
</reference>
<dbReference type="STRING" id="644352.J3PIN9"/>
<keyword evidence="3" id="KW-1185">Reference proteome</keyword>
<organism evidence="1">
    <name type="scientific">Gaeumannomyces tritici (strain R3-111a-1)</name>
    <name type="common">Wheat and barley take-all root rot fungus</name>
    <name type="synonym">Gaeumannomyces graminis var. tritici</name>
    <dbReference type="NCBI Taxonomy" id="644352"/>
    <lineage>
        <taxon>Eukaryota</taxon>
        <taxon>Fungi</taxon>
        <taxon>Dikarya</taxon>
        <taxon>Ascomycota</taxon>
        <taxon>Pezizomycotina</taxon>
        <taxon>Sordariomycetes</taxon>
        <taxon>Sordariomycetidae</taxon>
        <taxon>Magnaporthales</taxon>
        <taxon>Magnaporthaceae</taxon>
        <taxon>Gaeumannomyces</taxon>
    </lineage>
</organism>
<reference evidence="2" key="4">
    <citation type="journal article" date="2015" name="G3 (Bethesda)">
        <title>Genome sequences of three phytopathogenic species of the Magnaporthaceae family of fungi.</title>
        <authorList>
            <person name="Okagaki L.H."/>
            <person name="Nunes C.C."/>
            <person name="Sailsbery J."/>
            <person name="Clay B."/>
            <person name="Brown D."/>
            <person name="John T."/>
            <person name="Oh Y."/>
            <person name="Young N."/>
            <person name="Fitzgerald M."/>
            <person name="Haas B.J."/>
            <person name="Zeng Q."/>
            <person name="Young S."/>
            <person name="Adiconis X."/>
            <person name="Fan L."/>
            <person name="Levin J.Z."/>
            <person name="Mitchell T.K."/>
            <person name="Okubara P.A."/>
            <person name="Farman M.L."/>
            <person name="Kohn L.M."/>
            <person name="Birren B."/>
            <person name="Ma L.-J."/>
            <person name="Dean R.A."/>
        </authorList>
    </citation>
    <scope>NUCLEOTIDE SEQUENCE</scope>
    <source>
        <strain evidence="2">R3-111a-1</strain>
    </source>
</reference>
<reference evidence="1" key="2">
    <citation type="submission" date="2010-07" db="EMBL/GenBank/DDBJ databases">
        <authorList>
            <consortium name="The Broad Institute Genome Sequencing Platform"/>
            <consortium name="Broad Institute Genome Sequencing Center for Infectious Disease"/>
            <person name="Ma L.-J."/>
            <person name="Dead R."/>
            <person name="Young S."/>
            <person name="Zeng Q."/>
            <person name="Koehrsen M."/>
            <person name="Alvarado L."/>
            <person name="Berlin A."/>
            <person name="Chapman S.B."/>
            <person name="Chen Z."/>
            <person name="Freedman E."/>
            <person name="Gellesch M."/>
            <person name="Goldberg J."/>
            <person name="Griggs A."/>
            <person name="Gujja S."/>
            <person name="Heilman E.R."/>
            <person name="Heiman D."/>
            <person name="Hepburn T."/>
            <person name="Howarth C."/>
            <person name="Jen D."/>
            <person name="Larson L."/>
            <person name="Mehta T."/>
            <person name="Neiman D."/>
            <person name="Pearson M."/>
            <person name="Roberts A."/>
            <person name="Saif S."/>
            <person name="Shea T."/>
            <person name="Shenoy N."/>
            <person name="Sisk P."/>
            <person name="Stolte C."/>
            <person name="Sykes S."/>
            <person name="Walk T."/>
            <person name="White J."/>
            <person name="Yandava C."/>
            <person name="Haas B."/>
            <person name="Nusbaum C."/>
            <person name="Birren B."/>
        </authorList>
    </citation>
    <scope>NUCLEOTIDE SEQUENCE</scope>
    <source>
        <strain evidence="1">R3-111a-1</strain>
    </source>
</reference>
<dbReference type="OrthoDB" id="4722973at2759"/>
<sequence>MAPKKNPREFFSKGRERCSEQCNERINDSAVFKQVTSKVLKEYERVIGLWNQYAEDHAQDEPSPYKVKFLKDFVKEIAFGIDGAEGDPNPARGTVMLYWKQFMAGWRREHEAIPANITLSVTNFINSELPEILKQEGKIRLVKSKRLRRFGTKNHFVHLGHQLWGNDWVEYEKPATRVYDWADYMAIVCSSARIGEYIEYSCRAGFGRGLYYKVRSIERPIAAYDGVLISALFCGPQDVTFGVFRNE</sequence>